<reference evidence="1" key="1">
    <citation type="journal article" date="2021" name="Proc. Natl. Acad. Sci. U.S.A.">
        <title>A Catalog of Tens of Thousands of Viruses from Human Metagenomes Reveals Hidden Associations with Chronic Diseases.</title>
        <authorList>
            <person name="Tisza M.J."/>
            <person name="Buck C.B."/>
        </authorList>
    </citation>
    <scope>NUCLEOTIDE SEQUENCE</scope>
    <source>
        <strain evidence="1">CtwwN25</strain>
    </source>
</reference>
<dbReference type="EMBL" id="BK015472">
    <property type="protein sequence ID" value="DAE08566.1"/>
    <property type="molecule type" value="Genomic_DNA"/>
</dbReference>
<sequence>MYHNAQNFRHIRQISVAVILCCKYSMKIHTLIPPLLQHYLLVPKTRYHIFNCIIMQLGIYERNGLHFCDGNLRRDSFGELIGAMNTINYMVYRNSSGGKTLDGHDYVDTVMMEKREDIVKSLKTICSFMDIDPDELK</sequence>
<evidence type="ECO:0000313" key="1">
    <source>
        <dbReference type="EMBL" id="DAE08566.1"/>
    </source>
</evidence>
<name>A0A8S5PN91_9CAUD</name>
<accession>A0A8S5PN91</accession>
<proteinExistence type="predicted"/>
<protein>
    <submittedName>
        <fullName evidence="1">Uncharacterized protein</fullName>
    </submittedName>
</protein>
<organism evidence="1">
    <name type="scientific">Myoviridae sp. ctwwN25</name>
    <dbReference type="NCBI Taxonomy" id="2825209"/>
    <lineage>
        <taxon>Viruses</taxon>
        <taxon>Duplodnaviria</taxon>
        <taxon>Heunggongvirae</taxon>
        <taxon>Uroviricota</taxon>
        <taxon>Caudoviricetes</taxon>
    </lineage>
</organism>